<organism evidence="1 2">
    <name type="scientific">Bacillus phage SIOphi</name>
    <dbReference type="NCBI Taxonomy" id="1285382"/>
    <lineage>
        <taxon>Viruses</taxon>
        <taxon>Duplodnaviria</taxon>
        <taxon>Heunggongvirae</taxon>
        <taxon>Uroviricota</taxon>
        <taxon>Caudoviricetes</taxon>
        <taxon>Herelleviridae</taxon>
        <taxon>Bastillevirinae</taxon>
        <taxon>Siophivirus</taxon>
        <taxon>Siophivirus SIOphi</taxon>
    </lineage>
</organism>
<keyword evidence="2" id="KW-1185">Reference proteome</keyword>
<dbReference type="EMBL" id="KC699836">
    <property type="protein sequence ID" value="AGK86908.1"/>
    <property type="molecule type" value="Genomic_DNA"/>
</dbReference>
<dbReference type="Proteomes" id="UP000258501">
    <property type="component" value="Segment"/>
</dbReference>
<accession>R4JF06</accession>
<dbReference type="OrthoDB" id="32150at10239"/>
<proteinExistence type="predicted"/>
<evidence type="ECO:0000313" key="1">
    <source>
        <dbReference type="EMBL" id="AGK86908.1"/>
    </source>
</evidence>
<gene>
    <name evidence="1" type="ORF">SIOphi_00500</name>
</gene>
<reference evidence="1 2" key="1">
    <citation type="submission" date="2013-02" db="EMBL/GenBank/DDBJ databases">
        <authorList>
            <person name="Lukaszewicz M."/>
            <person name="Biegalska A."/>
            <person name="Krasowska A."/>
        </authorList>
    </citation>
    <scope>NUCLEOTIDE SEQUENCE [LARGE SCALE GENOMIC DNA]</scope>
</reference>
<protein>
    <submittedName>
        <fullName evidence="1">Uncharacterized protein</fullName>
    </submittedName>
</protein>
<evidence type="ECO:0000313" key="2">
    <source>
        <dbReference type="Proteomes" id="UP000258501"/>
    </source>
</evidence>
<name>R4JF06_9CAUD</name>
<sequence>MLDSSKMTDLLVEMLNCSPNDLNILEGCVIPMKDLIDYAMTDIRTVNLNQLVKAMFDLALKEVQEAIYSSGGDLDIFKDTYQYIDGAKSIIQFENNEDVYRLYFEEEISIFESITGITID</sequence>